<dbReference type="PRINTS" id="PR00469">
    <property type="entry name" value="PNDRDTASEII"/>
</dbReference>
<accession>A0A9P6HTN7</accession>
<comment type="caution">
    <text evidence="5">The sequence shown here is derived from an EMBL/GenBank/DDBJ whole genome shotgun (WGS) entry which is preliminary data.</text>
</comment>
<keyword evidence="6" id="KW-1185">Reference proteome</keyword>
<gene>
    <name evidence="5" type="ORF">CkaCkLH20_12090</name>
</gene>
<protein>
    <submittedName>
        <fullName evidence="5">Thioredoxin reductase</fullName>
    </submittedName>
</protein>
<dbReference type="OrthoDB" id="10260355at2759"/>
<dbReference type="GO" id="GO:0097237">
    <property type="term" value="P:cellular response to toxic substance"/>
    <property type="evidence" value="ECO:0007669"/>
    <property type="project" value="UniProtKB-ARBA"/>
</dbReference>
<evidence type="ECO:0000313" key="5">
    <source>
        <dbReference type="EMBL" id="KAF9870423.1"/>
    </source>
</evidence>
<evidence type="ECO:0000256" key="2">
    <source>
        <dbReference type="ARBA" id="ARBA00022630"/>
    </source>
</evidence>
<evidence type="ECO:0000259" key="4">
    <source>
        <dbReference type="Pfam" id="PF07992"/>
    </source>
</evidence>
<feature type="domain" description="FAD/NAD(P)-binding" evidence="4">
    <location>
        <begin position="3"/>
        <end position="182"/>
    </location>
</feature>
<dbReference type="GeneID" id="62167878"/>
<dbReference type="PRINTS" id="PR00368">
    <property type="entry name" value="FADPNR"/>
</dbReference>
<dbReference type="Pfam" id="PF07992">
    <property type="entry name" value="Pyr_redox_2"/>
    <property type="match status" value="1"/>
</dbReference>
<dbReference type="GO" id="GO:0016491">
    <property type="term" value="F:oxidoreductase activity"/>
    <property type="evidence" value="ECO:0007669"/>
    <property type="project" value="UniProtKB-KW"/>
</dbReference>
<evidence type="ECO:0000256" key="1">
    <source>
        <dbReference type="ARBA" id="ARBA00009333"/>
    </source>
</evidence>
<evidence type="ECO:0000256" key="3">
    <source>
        <dbReference type="ARBA" id="ARBA00023002"/>
    </source>
</evidence>
<organism evidence="5 6">
    <name type="scientific">Colletotrichum karsti</name>
    <dbReference type="NCBI Taxonomy" id="1095194"/>
    <lineage>
        <taxon>Eukaryota</taxon>
        <taxon>Fungi</taxon>
        <taxon>Dikarya</taxon>
        <taxon>Ascomycota</taxon>
        <taxon>Pezizomycotina</taxon>
        <taxon>Sordariomycetes</taxon>
        <taxon>Hypocreomycetidae</taxon>
        <taxon>Glomerellales</taxon>
        <taxon>Glomerellaceae</taxon>
        <taxon>Colletotrichum</taxon>
        <taxon>Colletotrichum boninense species complex</taxon>
    </lineage>
</organism>
<sequence length="321" mass="34346">MLHDVLIIGAGPAGLSTATALSRQLYTTVLFDSGLYRNARATHMHNVLGFDHVPPPVYRAKARSDIQARYSETVTFADVEVTKTEKLNNGIFTAEDATGKTWFGRKLVLATGVADIMPEEIQGFADCWGHGIFHCLFCHGFEERGSEGAGILGFGMLGNLKMASHIAYMARPLARQVTIYTNGNEALASELSGFPGSPWRVDPRKIVKTRMGEKSNVIITFADGAEVMEGFLAHAPYTKVNGPFAEQLGLEMAENGDIKTSQPFGETSIAGIYAVGDCGNMIKAVAPATTGGAMCVAGMVVPLQSEPKVELDAEATEKIIG</sequence>
<proteinExistence type="inferred from homology"/>
<dbReference type="Gene3D" id="3.50.50.60">
    <property type="entry name" value="FAD/NAD(P)-binding domain"/>
    <property type="match status" value="2"/>
</dbReference>
<reference evidence="5" key="2">
    <citation type="submission" date="2020-11" db="EMBL/GenBank/DDBJ databases">
        <title>Whole genome sequencing of Colletotrichum sp.</title>
        <authorList>
            <person name="Li H."/>
        </authorList>
    </citation>
    <scope>NUCLEOTIDE SEQUENCE</scope>
    <source>
        <strain evidence="5">CkLH20</strain>
    </source>
</reference>
<dbReference type="InterPro" id="IPR036188">
    <property type="entry name" value="FAD/NAD-bd_sf"/>
</dbReference>
<dbReference type="RefSeq" id="XP_038739884.1">
    <property type="nucleotide sequence ID" value="XM_038894804.1"/>
</dbReference>
<keyword evidence="2" id="KW-0285">Flavoprotein</keyword>
<dbReference type="EMBL" id="JAATWM020000054">
    <property type="protein sequence ID" value="KAF9870423.1"/>
    <property type="molecule type" value="Genomic_DNA"/>
</dbReference>
<name>A0A9P6HTN7_9PEZI</name>
<evidence type="ECO:0000313" key="6">
    <source>
        <dbReference type="Proteomes" id="UP000781932"/>
    </source>
</evidence>
<keyword evidence="3" id="KW-0560">Oxidoreductase</keyword>
<dbReference type="AlphaFoldDB" id="A0A9P6HTN7"/>
<dbReference type="InterPro" id="IPR023753">
    <property type="entry name" value="FAD/NAD-binding_dom"/>
</dbReference>
<comment type="similarity">
    <text evidence="1">Belongs to the class-II pyridine nucleotide-disulfide oxidoreductase family.</text>
</comment>
<dbReference type="Proteomes" id="UP000781932">
    <property type="component" value="Unassembled WGS sequence"/>
</dbReference>
<reference evidence="5" key="1">
    <citation type="submission" date="2020-03" db="EMBL/GenBank/DDBJ databases">
        <authorList>
            <person name="He L."/>
        </authorList>
    </citation>
    <scope>NUCLEOTIDE SEQUENCE</scope>
    <source>
        <strain evidence="5">CkLH20</strain>
    </source>
</reference>
<dbReference type="PANTHER" id="PTHR48105">
    <property type="entry name" value="THIOREDOXIN REDUCTASE 1-RELATED-RELATED"/>
    <property type="match status" value="1"/>
</dbReference>
<dbReference type="InterPro" id="IPR050097">
    <property type="entry name" value="Ferredoxin-NADP_redctase_2"/>
</dbReference>
<dbReference type="SUPFAM" id="SSF51905">
    <property type="entry name" value="FAD/NAD(P)-binding domain"/>
    <property type="match status" value="1"/>
</dbReference>